<dbReference type="InterPro" id="IPR003598">
    <property type="entry name" value="Ig_sub2"/>
</dbReference>
<dbReference type="InterPro" id="IPR007110">
    <property type="entry name" value="Ig-like_dom"/>
</dbReference>
<name>A0AAW0TYY0_SCYPA</name>
<evidence type="ECO:0000259" key="2">
    <source>
        <dbReference type="PROSITE" id="PS50835"/>
    </source>
</evidence>
<feature type="chain" id="PRO_5043530648" description="Ig-like domain-containing protein" evidence="1">
    <location>
        <begin position="21"/>
        <end position="302"/>
    </location>
</feature>
<reference evidence="3 4" key="1">
    <citation type="submission" date="2023-03" db="EMBL/GenBank/DDBJ databases">
        <title>High-quality genome of Scylla paramamosain provides insights in environmental adaptation.</title>
        <authorList>
            <person name="Zhang L."/>
        </authorList>
    </citation>
    <scope>NUCLEOTIDE SEQUENCE [LARGE SCALE GENOMIC DNA]</scope>
    <source>
        <strain evidence="3">LZ_2023a</strain>
        <tissue evidence="3">Muscle</tissue>
    </source>
</reference>
<dbReference type="GO" id="GO:0032589">
    <property type="term" value="C:neuron projection membrane"/>
    <property type="evidence" value="ECO:0007669"/>
    <property type="project" value="TreeGrafter"/>
</dbReference>
<keyword evidence="1" id="KW-0732">Signal</keyword>
<dbReference type="AlphaFoldDB" id="A0AAW0TYY0"/>
<dbReference type="PROSITE" id="PS50835">
    <property type="entry name" value="IG_LIKE"/>
    <property type="match status" value="2"/>
</dbReference>
<dbReference type="GO" id="GO:0050808">
    <property type="term" value="P:synapse organization"/>
    <property type="evidence" value="ECO:0007669"/>
    <property type="project" value="TreeGrafter"/>
</dbReference>
<evidence type="ECO:0000256" key="1">
    <source>
        <dbReference type="SAM" id="SignalP"/>
    </source>
</evidence>
<dbReference type="CDD" id="cd00096">
    <property type="entry name" value="Ig"/>
    <property type="match status" value="1"/>
</dbReference>
<comment type="caution">
    <text evidence="3">The sequence shown here is derived from an EMBL/GenBank/DDBJ whole genome shotgun (WGS) entry which is preliminary data.</text>
</comment>
<proteinExistence type="predicted"/>
<dbReference type="SMART" id="SM00409">
    <property type="entry name" value="IG"/>
    <property type="match status" value="2"/>
</dbReference>
<evidence type="ECO:0000313" key="3">
    <source>
        <dbReference type="EMBL" id="KAK8392969.1"/>
    </source>
</evidence>
<feature type="signal peptide" evidence="1">
    <location>
        <begin position="1"/>
        <end position="20"/>
    </location>
</feature>
<keyword evidence="4" id="KW-1185">Reference proteome</keyword>
<dbReference type="EMBL" id="JARAKH010000021">
    <property type="protein sequence ID" value="KAK8392969.1"/>
    <property type="molecule type" value="Genomic_DNA"/>
</dbReference>
<dbReference type="Pfam" id="PF13927">
    <property type="entry name" value="Ig_3"/>
    <property type="match status" value="1"/>
</dbReference>
<feature type="domain" description="Ig-like" evidence="2">
    <location>
        <begin position="65"/>
        <end position="160"/>
    </location>
</feature>
<dbReference type="PANTHER" id="PTHR23279">
    <property type="entry name" value="DEFECTIVE PROBOSCIS EXTENSION RESPONSE DPR -RELATED"/>
    <property type="match status" value="1"/>
</dbReference>
<dbReference type="InterPro" id="IPR003599">
    <property type="entry name" value="Ig_sub"/>
</dbReference>
<sequence length="302" mass="33743">MKSLCVLLLDAILLASFVEDSETAGRHATWSKQFKNVLETHRFKTEGGSWTPDPSDLLGEYEVEPPVRDTNAYFMTNNNTVVTVQVGTTAALRCQVFDVAEHETVSWIRRRDHHLITVGANTYSNDERFQVTYSEKTQDWTLHVRYAQPHDAGVYECQLSAHPPIGVITTLNVIEAVAEIGGGPERYVQIGSSVQLTCTIKHFTEPPTYVFWYHAEHMINYDSNKRITVVNRLGESELRISQVTKADSGNYTCQPANARPAFVSLHIITGETPAAMQRASATEVQYRLSITLLSSLLALVAL</sequence>
<dbReference type="InterPro" id="IPR037448">
    <property type="entry name" value="Zig-8"/>
</dbReference>
<gene>
    <name evidence="3" type="ORF">O3P69_013181</name>
</gene>
<dbReference type="InterPro" id="IPR013106">
    <property type="entry name" value="Ig_V-set"/>
</dbReference>
<dbReference type="Gene3D" id="2.60.40.10">
    <property type="entry name" value="Immunoglobulins"/>
    <property type="match status" value="2"/>
</dbReference>
<dbReference type="InterPro" id="IPR036179">
    <property type="entry name" value="Ig-like_dom_sf"/>
</dbReference>
<dbReference type="Pfam" id="PF07686">
    <property type="entry name" value="V-set"/>
    <property type="match status" value="1"/>
</dbReference>
<dbReference type="PANTHER" id="PTHR23279:SF37">
    <property type="entry name" value="DEFECTIVE PROBOSCIS EXTENSION RESPONSE 13, ISOFORM B"/>
    <property type="match status" value="1"/>
</dbReference>
<dbReference type="Proteomes" id="UP001487740">
    <property type="component" value="Unassembled WGS sequence"/>
</dbReference>
<dbReference type="SMART" id="SM00406">
    <property type="entry name" value="IGv"/>
    <property type="match status" value="2"/>
</dbReference>
<feature type="domain" description="Ig-like" evidence="2">
    <location>
        <begin position="163"/>
        <end position="264"/>
    </location>
</feature>
<organism evidence="3 4">
    <name type="scientific">Scylla paramamosain</name>
    <name type="common">Mud crab</name>
    <dbReference type="NCBI Taxonomy" id="85552"/>
    <lineage>
        <taxon>Eukaryota</taxon>
        <taxon>Metazoa</taxon>
        <taxon>Ecdysozoa</taxon>
        <taxon>Arthropoda</taxon>
        <taxon>Crustacea</taxon>
        <taxon>Multicrustacea</taxon>
        <taxon>Malacostraca</taxon>
        <taxon>Eumalacostraca</taxon>
        <taxon>Eucarida</taxon>
        <taxon>Decapoda</taxon>
        <taxon>Pleocyemata</taxon>
        <taxon>Brachyura</taxon>
        <taxon>Eubrachyura</taxon>
        <taxon>Portunoidea</taxon>
        <taxon>Portunidae</taxon>
        <taxon>Portuninae</taxon>
        <taxon>Scylla</taxon>
    </lineage>
</organism>
<evidence type="ECO:0000313" key="4">
    <source>
        <dbReference type="Proteomes" id="UP001487740"/>
    </source>
</evidence>
<dbReference type="SMART" id="SM00408">
    <property type="entry name" value="IGc2"/>
    <property type="match status" value="2"/>
</dbReference>
<dbReference type="SUPFAM" id="SSF48726">
    <property type="entry name" value="Immunoglobulin"/>
    <property type="match status" value="2"/>
</dbReference>
<dbReference type="InterPro" id="IPR013783">
    <property type="entry name" value="Ig-like_fold"/>
</dbReference>
<accession>A0AAW0TYY0</accession>
<protein>
    <recommendedName>
        <fullName evidence="2">Ig-like domain-containing protein</fullName>
    </recommendedName>
</protein>
<dbReference type="FunFam" id="2.60.40.10:FF:000129">
    <property type="entry name" value="CLUMA_CG018772, isoform A"/>
    <property type="match status" value="1"/>
</dbReference>